<protein>
    <submittedName>
        <fullName evidence="2">Trehalose-phosphatase</fullName>
    </submittedName>
</protein>
<organism evidence="2 3">
    <name type="scientific">Phytophthora palmivora</name>
    <dbReference type="NCBI Taxonomy" id="4796"/>
    <lineage>
        <taxon>Eukaryota</taxon>
        <taxon>Sar</taxon>
        <taxon>Stramenopiles</taxon>
        <taxon>Oomycota</taxon>
        <taxon>Peronosporomycetes</taxon>
        <taxon>Peronosporales</taxon>
        <taxon>Peronosporaceae</taxon>
        <taxon>Phytophthora</taxon>
    </lineage>
</organism>
<evidence type="ECO:0000256" key="1">
    <source>
        <dbReference type="SAM" id="MobiDB-lite"/>
    </source>
</evidence>
<dbReference type="OrthoDB" id="755951at2759"/>
<dbReference type="GO" id="GO:0004805">
    <property type="term" value="F:trehalose-phosphatase activity"/>
    <property type="evidence" value="ECO:0007669"/>
    <property type="project" value="TreeGrafter"/>
</dbReference>
<feature type="compositionally biased region" description="Polar residues" evidence="1">
    <location>
        <begin position="378"/>
        <end position="387"/>
    </location>
</feature>
<name>A0A2P4YEI9_9STRA</name>
<comment type="caution">
    <text evidence="2">The sequence shown here is derived from an EMBL/GenBank/DDBJ whole genome shotgun (WGS) entry which is preliminary data.</text>
</comment>
<dbReference type="Pfam" id="PF02358">
    <property type="entry name" value="Trehalose_PPase"/>
    <property type="match status" value="1"/>
</dbReference>
<dbReference type="GO" id="GO:0003825">
    <property type="term" value="F:alpha,alpha-trehalose-phosphate synthase (UDP-forming) activity"/>
    <property type="evidence" value="ECO:0007669"/>
    <property type="project" value="TreeGrafter"/>
</dbReference>
<dbReference type="AlphaFoldDB" id="A0A2P4YEI9"/>
<dbReference type="PANTHER" id="PTHR10788:SF106">
    <property type="entry name" value="BCDNA.GH08860"/>
    <property type="match status" value="1"/>
</dbReference>
<feature type="region of interest" description="Disordered" evidence="1">
    <location>
        <begin position="156"/>
        <end position="196"/>
    </location>
</feature>
<proteinExistence type="predicted"/>
<feature type="region of interest" description="Disordered" evidence="1">
    <location>
        <begin position="131"/>
        <end position="150"/>
    </location>
</feature>
<dbReference type="GO" id="GO:0005992">
    <property type="term" value="P:trehalose biosynthetic process"/>
    <property type="evidence" value="ECO:0007669"/>
    <property type="project" value="InterPro"/>
</dbReference>
<dbReference type="PANTHER" id="PTHR10788">
    <property type="entry name" value="TREHALOSE-6-PHOSPHATE SYNTHASE"/>
    <property type="match status" value="1"/>
</dbReference>
<accession>A0A2P4YEI9</accession>
<dbReference type="InterPro" id="IPR001830">
    <property type="entry name" value="Glyco_trans_20"/>
</dbReference>
<gene>
    <name evidence="2" type="ORF">PHPALM_6541</name>
</gene>
<dbReference type="SUPFAM" id="SSF56784">
    <property type="entry name" value="HAD-like"/>
    <property type="match status" value="1"/>
</dbReference>
<dbReference type="InterPro" id="IPR036412">
    <property type="entry name" value="HAD-like_sf"/>
</dbReference>
<reference evidence="2 3" key="1">
    <citation type="journal article" date="2017" name="Genome Biol. Evol.">
        <title>Phytophthora megakarya and P. palmivora, closely related causal agents of cacao black pod rot, underwent increases in genome sizes and gene numbers by different mechanisms.</title>
        <authorList>
            <person name="Ali S.S."/>
            <person name="Shao J."/>
            <person name="Lary D.J."/>
            <person name="Kronmiller B."/>
            <person name="Shen D."/>
            <person name="Strem M.D."/>
            <person name="Amoako-Attah I."/>
            <person name="Akrofi A.Y."/>
            <person name="Begoude B.A."/>
            <person name="Ten Hoopen G.M."/>
            <person name="Coulibaly K."/>
            <person name="Kebe B.I."/>
            <person name="Melnick R.L."/>
            <person name="Guiltinan M.J."/>
            <person name="Tyler B.M."/>
            <person name="Meinhardt L.W."/>
            <person name="Bailey B.A."/>
        </authorList>
    </citation>
    <scope>NUCLEOTIDE SEQUENCE [LARGE SCALE GENOMIC DNA]</scope>
    <source>
        <strain evidence="3">sbr112.9</strain>
    </source>
</reference>
<keyword evidence="3" id="KW-1185">Reference proteome</keyword>
<dbReference type="GO" id="GO:0005829">
    <property type="term" value="C:cytosol"/>
    <property type="evidence" value="ECO:0007669"/>
    <property type="project" value="TreeGrafter"/>
</dbReference>
<sequence length="387" mass="42403">MSWKDLVLPTMLMFTDRTPGSYIEDKESSLTWHYGDADPHFGSWQAKDLQIILERQLIGTALEVYQGHMSVSVEHEGCTKTRVLEGLLKHLSLPDQISKKNDQEVDFVLCVCDDVTDDQMFQTLNALVADSNERHDERKRKEEAANERIRKDSIAMGNPVPQLHAQPVPSAAHVSKAKPRMPRPRGGSGITDELESTRKPMGGVKKRHQVERLLGTAAAAVRDEGYSTDDDDELDAGDYMDDDNKPMGGVKKRHQVERLLGTAAAAVRDEGYSTDDDDELDAGDYMDDDNKVAFSRLQKVPVRLAENVSIFTVIVGSDVQHSGGRQACSFAVDSLADVRKVLKDFVDASRKERDGAGVTTTTAGVAIDASSPPAPLTTDATTSSPPP</sequence>
<dbReference type="EMBL" id="NCKW01003490">
    <property type="protein sequence ID" value="POM76242.1"/>
    <property type="molecule type" value="Genomic_DNA"/>
</dbReference>
<evidence type="ECO:0000313" key="3">
    <source>
        <dbReference type="Proteomes" id="UP000237271"/>
    </source>
</evidence>
<feature type="compositionally biased region" description="Low complexity" evidence="1">
    <location>
        <begin position="356"/>
        <end position="366"/>
    </location>
</feature>
<dbReference type="InterPro" id="IPR003337">
    <property type="entry name" value="Trehalose_PPase"/>
</dbReference>
<dbReference type="Proteomes" id="UP000237271">
    <property type="component" value="Unassembled WGS sequence"/>
</dbReference>
<evidence type="ECO:0000313" key="2">
    <source>
        <dbReference type="EMBL" id="POM76242.1"/>
    </source>
</evidence>
<feature type="region of interest" description="Disordered" evidence="1">
    <location>
        <begin position="352"/>
        <end position="387"/>
    </location>
</feature>